<feature type="binding site" evidence="8">
    <location>
        <position position="11"/>
    </location>
    <ligand>
        <name>substrate</name>
    </ligand>
</feature>
<evidence type="ECO:0000256" key="3">
    <source>
        <dbReference type="ARBA" id="ARBA00013080"/>
    </source>
</evidence>
<dbReference type="InterPro" id="IPR018510">
    <property type="entry name" value="DAP_epimerase_AS"/>
</dbReference>
<dbReference type="EMBL" id="JAJEQR010000070">
    <property type="protein sequence ID" value="MCC2232491.1"/>
    <property type="molecule type" value="Genomic_DNA"/>
</dbReference>
<dbReference type="PROSITE" id="PS01326">
    <property type="entry name" value="DAP_EPIMERASE"/>
    <property type="match status" value="1"/>
</dbReference>
<reference evidence="10" key="1">
    <citation type="submission" date="2021-10" db="EMBL/GenBank/DDBJ databases">
        <title>Anaerobic single-cell dispensing facilitates the cultivation of human gut bacteria.</title>
        <authorList>
            <person name="Afrizal A."/>
        </authorList>
    </citation>
    <scope>NUCLEOTIDE SEQUENCE</scope>
    <source>
        <strain evidence="10">CLA-AA-H215</strain>
    </source>
</reference>
<feature type="binding site" evidence="8">
    <location>
        <position position="63"/>
    </location>
    <ligand>
        <name>substrate</name>
    </ligand>
</feature>
<keyword evidence="6 8" id="KW-0413">Isomerase</keyword>
<protein>
    <recommendedName>
        <fullName evidence="3 8">Diaminopimelate epimerase</fullName>
        <shortName evidence="8">DAP epimerase</shortName>
        <ecNumber evidence="3 8">5.1.1.7</ecNumber>
    </recommendedName>
    <alternativeName>
        <fullName evidence="8">PLP-independent amino acid racemase</fullName>
    </alternativeName>
</protein>
<gene>
    <name evidence="8 10" type="primary">dapF</name>
    <name evidence="10" type="ORF">LKD81_16090</name>
</gene>
<evidence type="ECO:0000256" key="2">
    <source>
        <dbReference type="ARBA" id="ARBA00010219"/>
    </source>
</evidence>
<organism evidence="10 11">
    <name type="scientific">Hominifimenecus microfluidus</name>
    <dbReference type="NCBI Taxonomy" id="2885348"/>
    <lineage>
        <taxon>Bacteria</taxon>
        <taxon>Bacillati</taxon>
        <taxon>Bacillota</taxon>
        <taxon>Clostridia</taxon>
        <taxon>Lachnospirales</taxon>
        <taxon>Lachnospiraceae</taxon>
        <taxon>Hominifimenecus</taxon>
    </lineage>
</organism>
<evidence type="ECO:0000313" key="11">
    <source>
        <dbReference type="Proteomes" id="UP001198182"/>
    </source>
</evidence>
<evidence type="ECO:0000313" key="10">
    <source>
        <dbReference type="EMBL" id="MCC2232491.1"/>
    </source>
</evidence>
<evidence type="ECO:0000256" key="4">
    <source>
        <dbReference type="ARBA" id="ARBA00022605"/>
    </source>
</evidence>
<keyword evidence="11" id="KW-1185">Reference proteome</keyword>
<name>A0AAE3ECF3_9FIRM</name>
<feature type="binding site" evidence="8">
    <location>
        <begin position="73"/>
        <end position="74"/>
    </location>
    <ligand>
        <name>substrate</name>
    </ligand>
</feature>
<dbReference type="GO" id="GO:0008837">
    <property type="term" value="F:diaminopimelate epimerase activity"/>
    <property type="evidence" value="ECO:0007669"/>
    <property type="project" value="UniProtKB-UniRule"/>
</dbReference>
<accession>A0AAE3ECF3</accession>
<evidence type="ECO:0000256" key="8">
    <source>
        <dbReference type="HAMAP-Rule" id="MF_00197"/>
    </source>
</evidence>
<comment type="function">
    <text evidence="8">Catalyzes the stereoinversion of LL-2,6-diaminopimelate (L,L-DAP) to meso-diaminopimelate (meso-DAP), a precursor of L-lysine and an essential component of the bacterial peptidoglycan.</text>
</comment>
<feature type="binding site" evidence="8">
    <location>
        <position position="201"/>
    </location>
    <ligand>
        <name>substrate</name>
    </ligand>
</feature>
<evidence type="ECO:0000256" key="1">
    <source>
        <dbReference type="ARBA" id="ARBA00005196"/>
    </source>
</evidence>
<dbReference type="RefSeq" id="WP_308454896.1">
    <property type="nucleotide sequence ID" value="NZ_JAJEQR010000070.1"/>
</dbReference>
<comment type="caution">
    <text evidence="8">Lacks conserved residue(s) required for the propagation of feature annotation.</text>
</comment>
<keyword evidence="4 8" id="KW-0028">Amino-acid biosynthesis</keyword>
<dbReference type="GO" id="GO:0005829">
    <property type="term" value="C:cytosol"/>
    <property type="evidence" value="ECO:0007669"/>
    <property type="project" value="TreeGrafter"/>
</dbReference>
<comment type="similarity">
    <text evidence="2 8">Belongs to the diaminopimelate epimerase family.</text>
</comment>
<evidence type="ECO:0000256" key="7">
    <source>
        <dbReference type="ARBA" id="ARBA00051712"/>
    </source>
</evidence>
<dbReference type="AlphaFoldDB" id="A0AAE3ECF3"/>
<feature type="binding site" evidence="8">
    <location>
        <begin position="229"/>
        <end position="230"/>
    </location>
    <ligand>
        <name>substrate</name>
    </ligand>
</feature>
<evidence type="ECO:0000256" key="9">
    <source>
        <dbReference type="PROSITE-ProRule" id="PRU10125"/>
    </source>
</evidence>
<dbReference type="InterPro" id="IPR001653">
    <property type="entry name" value="DAP_epimerase_DapF"/>
</dbReference>
<dbReference type="Proteomes" id="UP001198182">
    <property type="component" value="Unassembled WGS sequence"/>
</dbReference>
<comment type="pathway">
    <text evidence="1 8">Amino-acid biosynthesis; L-lysine biosynthesis via DAP pathway; DL-2,6-diaminopimelate from LL-2,6-diaminopimelate: step 1/1.</text>
</comment>
<comment type="catalytic activity">
    <reaction evidence="7 8">
        <text>(2S,6S)-2,6-diaminopimelate = meso-2,6-diaminopimelate</text>
        <dbReference type="Rhea" id="RHEA:15393"/>
        <dbReference type="ChEBI" id="CHEBI:57609"/>
        <dbReference type="ChEBI" id="CHEBI:57791"/>
        <dbReference type="EC" id="5.1.1.7"/>
    </reaction>
</comment>
<sequence>MKFTKMHGIGNDYVYVNCFEEELAMDPGRLAELVSDRHCGIGSDGLILIKPSAVADFCMDMYNSDGSRGAMCGNGIRCVAKYVYDHGMTNMTTIRIETLSGIKTIDLTVKDGKVRLANVDMGMPVLLSQGVNRELTPEVRKEIADSEIWEVLDVQDKEMSMIHISMGNPHAVFFVDDVDNIEIEKIGPAIETHPRFPDRTNVEFVQIVDESHVKMRVWERGAGETMACGTGACAVAVACRLAGYSQDKVDVRLLGGTLTIFWNPDNGHVEMCGPATEVFTGEFNV</sequence>
<comment type="caution">
    <text evidence="10">The sequence shown here is derived from an EMBL/GenBank/DDBJ whole genome shotgun (WGS) entry which is preliminary data.</text>
</comment>
<feature type="active site" evidence="9">
    <location>
        <position position="72"/>
    </location>
</feature>
<dbReference type="HAMAP" id="MF_00197">
    <property type="entry name" value="DAP_epimerase"/>
    <property type="match status" value="1"/>
</dbReference>
<dbReference type="PANTHER" id="PTHR31689">
    <property type="entry name" value="DIAMINOPIMELATE EPIMERASE, CHLOROPLASTIC"/>
    <property type="match status" value="1"/>
</dbReference>
<proteinExistence type="inferred from homology"/>
<feature type="active site" description="Proton donor" evidence="8">
    <location>
        <position position="72"/>
    </location>
</feature>
<comment type="subunit">
    <text evidence="8">Homodimer.</text>
</comment>
<dbReference type="Gene3D" id="3.10.310.10">
    <property type="entry name" value="Diaminopimelate Epimerase, Chain A, domain 1"/>
    <property type="match status" value="2"/>
</dbReference>
<dbReference type="SUPFAM" id="SSF54506">
    <property type="entry name" value="Diaminopimelate epimerase-like"/>
    <property type="match status" value="2"/>
</dbReference>
<keyword evidence="8" id="KW-0963">Cytoplasm</keyword>
<dbReference type="PANTHER" id="PTHR31689:SF0">
    <property type="entry name" value="DIAMINOPIMELATE EPIMERASE"/>
    <property type="match status" value="1"/>
</dbReference>
<evidence type="ECO:0000256" key="5">
    <source>
        <dbReference type="ARBA" id="ARBA00023154"/>
    </source>
</evidence>
<feature type="active site" description="Proton acceptor" evidence="8">
    <location>
        <position position="228"/>
    </location>
</feature>
<feature type="site" description="Could be important to modulate the pK values of the two catalytic cysteine residues" evidence="8">
    <location>
        <position position="219"/>
    </location>
</feature>
<comment type="subcellular location">
    <subcellularLocation>
        <location evidence="8">Cytoplasm</location>
    </subcellularLocation>
</comment>
<feature type="binding site" evidence="8">
    <location>
        <position position="168"/>
    </location>
    <ligand>
        <name>substrate</name>
    </ligand>
</feature>
<feature type="binding site" evidence="8">
    <location>
        <begin position="219"/>
        <end position="220"/>
    </location>
    <ligand>
        <name>substrate</name>
    </ligand>
</feature>
<dbReference type="GO" id="GO:0009089">
    <property type="term" value="P:lysine biosynthetic process via diaminopimelate"/>
    <property type="evidence" value="ECO:0007669"/>
    <property type="project" value="UniProtKB-UniRule"/>
</dbReference>
<dbReference type="NCBIfam" id="TIGR00652">
    <property type="entry name" value="DapF"/>
    <property type="match status" value="1"/>
</dbReference>
<feature type="site" description="Could be important to modulate the pK values of the two catalytic cysteine residues" evidence="8">
    <location>
        <position position="170"/>
    </location>
</feature>
<evidence type="ECO:0000256" key="6">
    <source>
        <dbReference type="ARBA" id="ARBA00023235"/>
    </source>
</evidence>
<keyword evidence="5 8" id="KW-0457">Lysine biosynthesis</keyword>
<dbReference type="EC" id="5.1.1.7" evidence="3 8"/>
<dbReference type="Pfam" id="PF01678">
    <property type="entry name" value="DAP_epimerase"/>
    <property type="match status" value="2"/>
</dbReference>